<dbReference type="Proteomes" id="UP001418796">
    <property type="component" value="Unassembled WGS sequence"/>
</dbReference>
<keyword evidence="3" id="KW-0731">Sigma factor</keyword>
<dbReference type="Pfam" id="PF04542">
    <property type="entry name" value="Sigma70_r2"/>
    <property type="match status" value="1"/>
</dbReference>
<evidence type="ECO:0000313" key="8">
    <source>
        <dbReference type="EMBL" id="MEN0641776.1"/>
    </source>
</evidence>
<dbReference type="Gene3D" id="1.10.1740.10">
    <property type="match status" value="1"/>
</dbReference>
<evidence type="ECO:0000256" key="2">
    <source>
        <dbReference type="ARBA" id="ARBA00023015"/>
    </source>
</evidence>
<sequence length="177" mass="20875">MEDKELVHRMLNGDELALEALHKRYARQIYHYIFTETSSYDAAEEILQEVFYKVATKIRHIKQRSSFKTWIYVITRHAIIDYYRIQETQPKTVPLQEEFIDYHGGVGQGEQLSELQHLINQLPLKYRRIMHLRYIEEFSLIDTARITGVSVMSVKSTQKRAKKLLKTQRDEGVACNG</sequence>
<organism evidence="8 9">
    <name type="scientific">Alkalicoccobacillus gibsonii</name>
    <dbReference type="NCBI Taxonomy" id="79881"/>
    <lineage>
        <taxon>Bacteria</taxon>
        <taxon>Bacillati</taxon>
        <taxon>Bacillota</taxon>
        <taxon>Bacilli</taxon>
        <taxon>Bacillales</taxon>
        <taxon>Bacillaceae</taxon>
        <taxon>Alkalicoccobacillus</taxon>
    </lineage>
</organism>
<feature type="domain" description="RNA polymerase sigma factor 70 region 4 type 2" evidence="7">
    <location>
        <begin position="114"/>
        <end position="165"/>
    </location>
</feature>
<gene>
    <name evidence="8" type="ORF">MKY91_01180</name>
</gene>
<dbReference type="InterPro" id="IPR014284">
    <property type="entry name" value="RNA_pol_sigma-70_dom"/>
</dbReference>
<dbReference type="InterPro" id="IPR039425">
    <property type="entry name" value="RNA_pol_sigma-70-like"/>
</dbReference>
<dbReference type="EMBL" id="JBCITK010000001">
    <property type="protein sequence ID" value="MEN0641776.1"/>
    <property type="molecule type" value="Genomic_DNA"/>
</dbReference>
<dbReference type="InterPro" id="IPR013324">
    <property type="entry name" value="RNA_pol_sigma_r3/r4-like"/>
</dbReference>
<dbReference type="Pfam" id="PF08281">
    <property type="entry name" value="Sigma70_r4_2"/>
    <property type="match status" value="1"/>
</dbReference>
<dbReference type="RefSeq" id="WP_343128964.1">
    <property type="nucleotide sequence ID" value="NZ_JBCITK010000001.1"/>
</dbReference>
<protein>
    <submittedName>
        <fullName evidence="8">RNA polymerase sigma factor</fullName>
    </submittedName>
</protein>
<evidence type="ECO:0000256" key="5">
    <source>
        <dbReference type="ARBA" id="ARBA00023163"/>
    </source>
</evidence>
<dbReference type="InterPro" id="IPR013249">
    <property type="entry name" value="RNA_pol_sigma70_r4_t2"/>
</dbReference>
<dbReference type="Gene3D" id="1.10.10.10">
    <property type="entry name" value="Winged helix-like DNA-binding domain superfamily/Winged helix DNA-binding domain"/>
    <property type="match status" value="1"/>
</dbReference>
<dbReference type="PANTHER" id="PTHR43133:SF8">
    <property type="entry name" value="RNA POLYMERASE SIGMA FACTOR HI_1459-RELATED"/>
    <property type="match status" value="1"/>
</dbReference>
<dbReference type="CDD" id="cd06171">
    <property type="entry name" value="Sigma70_r4"/>
    <property type="match status" value="1"/>
</dbReference>
<dbReference type="InterPro" id="IPR036388">
    <property type="entry name" value="WH-like_DNA-bd_sf"/>
</dbReference>
<dbReference type="PANTHER" id="PTHR43133">
    <property type="entry name" value="RNA POLYMERASE ECF-TYPE SIGMA FACTO"/>
    <property type="match status" value="1"/>
</dbReference>
<evidence type="ECO:0000259" key="6">
    <source>
        <dbReference type="Pfam" id="PF04542"/>
    </source>
</evidence>
<keyword evidence="4" id="KW-0238">DNA-binding</keyword>
<dbReference type="SUPFAM" id="SSF88659">
    <property type="entry name" value="Sigma3 and sigma4 domains of RNA polymerase sigma factors"/>
    <property type="match status" value="1"/>
</dbReference>
<name>A0ABU9VD09_9BACI</name>
<evidence type="ECO:0000259" key="7">
    <source>
        <dbReference type="Pfam" id="PF08281"/>
    </source>
</evidence>
<dbReference type="NCBIfam" id="TIGR02937">
    <property type="entry name" value="sigma70-ECF"/>
    <property type="match status" value="1"/>
</dbReference>
<keyword evidence="9" id="KW-1185">Reference proteome</keyword>
<dbReference type="InterPro" id="IPR007627">
    <property type="entry name" value="RNA_pol_sigma70_r2"/>
</dbReference>
<dbReference type="InterPro" id="IPR013325">
    <property type="entry name" value="RNA_pol_sigma_r2"/>
</dbReference>
<evidence type="ECO:0000256" key="4">
    <source>
        <dbReference type="ARBA" id="ARBA00023125"/>
    </source>
</evidence>
<accession>A0ABU9VD09</accession>
<evidence type="ECO:0000256" key="1">
    <source>
        <dbReference type="ARBA" id="ARBA00010641"/>
    </source>
</evidence>
<dbReference type="SUPFAM" id="SSF88946">
    <property type="entry name" value="Sigma2 domain of RNA polymerase sigma factors"/>
    <property type="match status" value="1"/>
</dbReference>
<comment type="caution">
    <text evidence="8">The sequence shown here is derived from an EMBL/GenBank/DDBJ whole genome shotgun (WGS) entry which is preliminary data.</text>
</comment>
<feature type="domain" description="RNA polymerase sigma-70 region 2" evidence="6">
    <location>
        <begin position="21"/>
        <end position="84"/>
    </location>
</feature>
<proteinExistence type="inferred from homology"/>
<evidence type="ECO:0000256" key="3">
    <source>
        <dbReference type="ARBA" id="ARBA00023082"/>
    </source>
</evidence>
<comment type="similarity">
    <text evidence="1">Belongs to the sigma-70 factor family. ECF subfamily.</text>
</comment>
<reference evidence="8 9" key="1">
    <citation type="submission" date="2024-03" db="EMBL/GenBank/DDBJ databases">
        <title>Bacilli Hybrid Assemblies.</title>
        <authorList>
            <person name="Kovac J."/>
        </authorList>
    </citation>
    <scope>NUCLEOTIDE SEQUENCE [LARGE SCALE GENOMIC DNA]</scope>
    <source>
        <strain evidence="8 9">FSL R7-0666</strain>
    </source>
</reference>
<keyword evidence="2" id="KW-0805">Transcription regulation</keyword>
<keyword evidence="5" id="KW-0804">Transcription</keyword>
<evidence type="ECO:0000313" key="9">
    <source>
        <dbReference type="Proteomes" id="UP001418796"/>
    </source>
</evidence>